<reference evidence="4" key="1">
    <citation type="journal article" date="2012" name="Stand. Genomic Sci.">
        <title>Permanent draft genome sequence of the gliding predator Saprospira grandis strain Sa g1 (= HR1).</title>
        <authorList>
            <person name="Mavromatis K."/>
            <person name="Chertkov O."/>
            <person name="Lapidus A."/>
            <person name="Nolan M."/>
            <person name="Lucas S."/>
            <person name="Tice H."/>
            <person name="Del Rio T.G."/>
            <person name="Cheng J.F."/>
            <person name="Han C."/>
            <person name="Tapia R."/>
            <person name="Bruce D."/>
            <person name="Goodwin L.A."/>
            <person name="Pitluck S."/>
            <person name="Huntemann M."/>
            <person name="Liolios K."/>
            <person name="Pagani I."/>
            <person name="Ivanova N."/>
            <person name="Mikhailova N."/>
            <person name="Pati A."/>
            <person name="Chen A."/>
            <person name="Palaniappan K."/>
            <person name="Land M."/>
            <person name="Brambilla E.M."/>
            <person name="Rohde M."/>
            <person name="Spring S."/>
            <person name="Goker M."/>
            <person name="Detter J.C."/>
            <person name="Bristow J."/>
            <person name="Eisen J.A."/>
            <person name="Markowitz V."/>
            <person name="Hugenholtz P."/>
            <person name="Kyrpides N.C."/>
            <person name="Klenk H.P."/>
            <person name="Woyke T."/>
        </authorList>
    </citation>
    <scope>NUCLEOTIDE SEQUENCE [LARGE SCALE GENOMIC DNA]</scope>
    <source>
        <strain evidence="4">DSM 2844</strain>
    </source>
</reference>
<proteinExistence type="predicted"/>
<evidence type="ECO:0000313" key="3">
    <source>
        <dbReference type="EMBL" id="EJF53763.1"/>
    </source>
</evidence>
<evidence type="ECO:0000259" key="2">
    <source>
        <dbReference type="Pfam" id="PF19580"/>
    </source>
</evidence>
<feature type="signal peptide" evidence="1">
    <location>
        <begin position="1"/>
        <end position="21"/>
    </location>
</feature>
<sequence length="371" mass="42309">MRYYLALLWCCASFWQLSAQADSSAARTAEEGALKLGLKNFDDGPRQGRAVRLTFYNVENLFDTENDPKKRDDEFTPRGLKGWSYFRYKQKLSNIYKVLTALGGWGGPPEMVGFCELENRKVLEDLLRLTPLQKFRYKIVHEESPDRRGIDVGFIYRSDKFEVLHHEPIRVVFPFDTAVKTRDVLYVCGKVLGSKDSLHIFVNHWPSRRGGQAASEPKRVFVAGLVRAKIDSIYKASPAAKIAVMGDFNDEAENISLTEVLRAVPEKEELGPGDMYNYMHALSKNWQLGSHKFRGHWGTLDHMVLSTPLVQESRKGRLRASPLGAQIFSARFLLEEDRAYMGLQPFRTYGGPKFLGGFSDHLPIYVDLIYE</sequence>
<dbReference type="Proteomes" id="UP000005113">
    <property type="component" value="Unassembled WGS sequence"/>
</dbReference>
<dbReference type="HOGENOM" id="CLU_058239_1_0_10"/>
<accession>J1I5U7</accession>
<dbReference type="GO" id="GO:0003824">
    <property type="term" value="F:catalytic activity"/>
    <property type="evidence" value="ECO:0007669"/>
    <property type="project" value="InterPro"/>
</dbReference>
<evidence type="ECO:0000256" key="1">
    <source>
        <dbReference type="SAM" id="SignalP"/>
    </source>
</evidence>
<dbReference type="AlphaFoldDB" id="J1I5U7"/>
<dbReference type="InterPro" id="IPR005135">
    <property type="entry name" value="Endo/exonuclease/phosphatase"/>
</dbReference>
<dbReference type="Gene3D" id="3.60.10.10">
    <property type="entry name" value="Endonuclease/exonuclease/phosphatase"/>
    <property type="match status" value="1"/>
</dbReference>
<dbReference type="OrthoDB" id="9802724at2"/>
<evidence type="ECO:0000313" key="4">
    <source>
        <dbReference type="Proteomes" id="UP000005113"/>
    </source>
</evidence>
<feature type="domain" description="Endonuclease/exonuclease/phosphatase" evidence="2">
    <location>
        <begin position="54"/>
        <end position="368"/>
    </location>
</feature>
<feature type="chain" id="PRO_5003743987" evidence="1">
    <location>
        <begin position="22"/>
        <end position="371"/>
    </location>
</feature>
<dbReference type="Pfam" id="PF19580">
    <property type="entry name" value="Exo_endo_phos_3"/>
    <property type="match status" value="1"/>
</dbReference>
<dbReference type="PANTHER" id="PTHR42834:SF1">
    <property type="entry name" value="ENDONUCLEASE_EXONUCLEASE_PHOSPHATASE FAMILY PROTEIN (AFU_ORTHOLOGUE AFUA_3G09210)"/>
    <property type="match status" value="1"/>
</dbReference>
<name>J1I5U7_9BACT</name>
<gene>
    <name evidence="3" type="ORF">SapgrDRAFT_2077</name>
</gene>
<keyword evidence="1" id="KW-0732">Signal</keyword>
<dbReference type="PANTHER" id="PTHR42834">
    <property type="entry name" value="ENDONUCLEASE/EXONUCLEASE/PHOSPHATASE FAMILY PROTEIN (AFU_ORTHOLOGUE AFUA_3G09210)"/>
    <property type="match status" value="1"/>
</dbReference>
<dbReference type="EMBL" id="JH719942">
    <property type="protein sequence ID" value="EJF53763.1"/>
    <property type="molecule type" value="Genomic_DNA"/>
</dbReference>
<dbReference type="RefSeq" id="WP_002659443.1">
    <property type="nucleotide sequence ID" value="NZ_JH719942.1"/>
</dbReference>
<dbReference type="InterPro" id="IPR036691">
    <property type="entry name" value="Endo/exonu/phosph_ase_sf"/>
</dbReference>
<organism evidence="3 4">
    <name type="scientific">Saprospira grandis DSM 2844</name>
    <dbReference type="NCBI Taxonomy" id="694433"/>
    <lineage>
        <taxon>Bacteria</taxon>
        <taxon>Pseudomonadati</taxon>
        <taxon>Bacteroidota</taxon>
        <taxon>Saprospiria</taxon>
        <taxon>Saprospirales</taxon>
        <taxon>Saprospiraceae</taxon>
        <taxon>Saprospira</taxon>
    </lineage>
</organism>
<dbReference type="SUPFAM" id="SSF56219">
    <property type="entry name" value="DNase I-like"/>
    <property type="match status" value="1"/>
</dbReference>
<protein>
    <submittedName>
        <fullName evidence="3">Putative extracellular nuclease</fullName>
    </submittedName>
</protein>